<evidence type="ECO:0000256" key="2">
    <source>
        <dbReference type="ARBA" id="ARBA00006577"/>
    </source>
</evidence>
<dbReference type="OrthoDB" id="9812109at2"/>
<proteinExistence type="inferred from homology"/>
<comment type="caution">
    <text evidence="9">The sequence shown here is derived from an EMBL/GenBank/DDBJ whole genome shotgun (WGS) entry which is preliminary data.</text>
</comment>
<keyword evidence="4 5" id="KW-0413">Isomerase</keyword>
<dbReference type="GO" id="GO:0003755">
    <property type="term" value="F:peptidyl-prolyl cis-trans isomerase activity"/>
    <property type="evidence" value="ECO:0007669"/>
    <property type="project" value="UniProtKB-UniRule"/>
</dbReference>
<evidence type="ECO:0000256" key="6">
    <source>
        <dbReference type="RuleBase" id="RU003915"/>
    </source>
</evidence>
<dbReference type="AlphaFoldDB" id="A0A5A9XKJ3"/>
<feature type="domain" description="PPIase FKBP-type" evidence="8">
    <location>
        <begin position="134"/>
        <end position="220"/>
    </location>
</feature>
<name>A0A5A9XKJ3_9BACT</name>
<dbReference type="GO" id="GO:0006457">
    <property type="term" value="P:protein folding"/>
    <property type="evidence" value="ECO:0007669"/>
    <property type="project" value="InterPro"/>
</dbReference>
<dbReference type="EC" id="5.2.1.8" evidence="6"/>
<keyword evidence="10" id="KW-1185">Reference proteome</keyword>
<protein>
    <recommendedName>
        <fullName evidence="6">Peptidyl-prolyl cis-trans isomerase</fullName>
        <ecNumber evidence="6">5.2.1.8</ecNumber>
    </recommendedName>
</protein>
<dbReference type="Pfam" id="PF01346">
    <property type="entry name" value="FKBP_N"/>
    <property type="match status" value="1"/>
</dbReference>
<keyword evidence="7" id="KW-0732">Signal</keyword>
<evidence type="ECO:0000256" key="4">
    <source>
        <dbReference type="ARBA" id="ARBA00023235"/>
    </source>
</evidence>
<gene>
    <name evidence="9" type="ORF">ET418_05295</name>
</gene>
<evidence type="ECO:0000256" key="7">
    <source>
        <dbReference type="SAM" id="SignalP"/>
    </source>
</evidence>
<feature type="chain" id="PRO_5022706597" description="Peptidyl-prolyl cis-trans isomerase" evidence="7">
    <location>
        <begin position="20"/>
        <end position="221"/>
    </location>
</feature>
<evidence type="ECO:0000313" key="10">
    <source>
        <dbReference type="Proteomes" id="UP000324298"/>
    </source>
</evidence>
<dbReference type="PROSITE" id="PS50059">
    <property type="entry name" value="FKBP_PPIASE"/>
    <property type="match status" value="1"/>
</dbReference>
<reference evidence="9 10" key="1">
    <citation type="submission" date="2019-04" db="EMBL/GenBank/DDBJ databases">
        <title>Geobacter ruber sp. nov., ferric-reducing bacteria isolated from paddy soil.</title>
        <authorList>
            <person name="Xu Z."/>
            <person name="Masuda Y."/>
            <person name="Itoh H."/>
            <person name="Senoo K."/>
        </authorList>
    </citation>
    <scope>NUCLEOTIDE SEQUENCE [LARGE SCALE GENOMIC DNA]</scope>
    <source>
        <strain evidence="9 10">Red88</strain>
    </source>
</reference>
<dbReference type="InterPro" id="IPR046357">
    <property type="entry name" value="PPIase_dom_sf"/>
</dbReference>
<dbReference type="InterPro" id="IPR000774">
    <property type="entry name" value="PPIase_FKBP_N"/>
</dbReference>
<dbReference type="PANTHER" id="PTHR43811">
    <property type="entry name" value="FKBP-TYPE PEPTIDYL-PROLYL CIS-TRANS ISOMERASE FKPA"/>
    <property type="match status" value="1"/>
</dbReference>
<keyword evidence="3 5" id="KW-0697">Rotamase</keyword>
<organism evidence="9 10">
    <name type="scientific">Oryzomonas rubra</name>
    <dbReference type="NCBI Taxonomy" id="2509454"/>
    <lineage>
        <taxon>Bacteria</taxon>
        <taxon>Pseudomonadati</taxon>
        <taxon>Thermodesulfobacteriota</taxon>
        <taxon>Desulfuromonadia</taxon>
        <taxon>Geobacterales</taxon>
        <taxon>Geobacteraceae</taxon>
        <taxon>Oryzomonas</taxon>
    </lineage>
</organism>
<dbReference type="PROSITE" id="PS51257">
    <property type="entry name" value="PROKAR_LIPOPROTEIN"/>
    <property type="match status" value="1"/>
</dbReference>
<dbReference type="FunFam" id="3.10.50.40:FF:000006">
    <property type="entry name" value="Peptidyl-prolyl cis-trans isomerase"/>
    <property type="match status" value="1"/>
</dbReference>
<dbReference type="Pfam" id="PF00254">
    <property type="entry name" value="FKBP_C"/>
    <property type="match status" value="1"/>
</dbReference>
<dbReference type="SUPFAM" id="SSF54534">
    <property type="entry name" value="FKBP-like"/>
    <property type="match status" value="1"/>
</dbReference>
<dbReference type="PANTHER" id="PTHR43811:SF19">
    <property type="entry name" value="39 KDA FK506-BINDING NUCLEAR PROTEIN"/>
    <property type="match status" value="1"/>
</dbReference>
<evidence type="ECO:0000256" key="1">
    <source>
        <dbReference type="ARBA" id="ARBA00000971"/>
    </source>
</evidence>
<evidence type="ECO:0000256" key="5">
    <source>
        <dbReference type="PROSITE-ProRule" id="PRU00277"/>
    </source>
</evidence>
<evidence type="ECO:0000259" key="8">
    <source>
        <dbReference type="PROSITE" id="PS50059"/>
    </source>
</evidence>
<comment type="catalytic activity">
    <reaction evidence="1 5 6">
        <text>[protein]-peptidylproline (omega=180) = [protein]-peptidylproline (omega=0)</text>
        <dbReference type="Rhea" id="RHEA:16237"/>
        <dbReference type="Rhea" id="RHEA-COMP:10747"/>
        <dbReference type="Rhea" id="RHEA-COMP:10748"/>
        <dbReference type="ChEBI" id="CHEBI:83833"/>
        <dbReference type="ChEBI" id="CHEBI:83834"/>
        <dbReference type="EC" id="5.2.1.8"/>
    </reaction>
</comment>
<dbReference type="Gene3D" id="3.10.50.40">
    <property type="match status" value="1"/>
</dbReference>
<sequence length="221" mass="23669">MKKLAVTLTTLLIACSVFAGETPKTEEQKTLYALGLLVSRSLATFNLTPSELEIVKQGLTDAASGMSPQVDLGVYSGKVQELARARRKLQGEQLAAVNKDFLDKAARENGAVRSDSGLVYLSLREGTGAVPGPTDTVKVHYRGTLPDGREFDSSYKRGKPTELRLDGVIRCWTEGLQKMKAGGRAKLVCPSSIAYGDAGAGDLILPGAALVFEVELLEVRK</sequence>
<dbReference type="EMBL" id="SRSD01000003">
    <property type="protein sequence ID" value="KAA0893233.1"/>
    <property type="molecule type" value="Genomic_DNA"/>
</dbReference>
<evidence type="ECO:0000256" key="3">
    <source>
        <dbReference type="ARBA" id="ARBA00023110"/>
    </source>
</evidence>
<comment type="similarity">
    <text evidence="2 6">Belongs to the FKBP-type PPIase family.</text>
</comment>
<evidence type="ECO:0000313" key="9">
    <source>
        <dbReference type="EMBL" id="KAA0893233.1"/>
    </source>
</evidence>
<accession>A0A5A9XKJ3</accession>
<feature type="signal peptide" evidence="7">
    <location>
        <begin position="1"/>
        <end position="19"/>
    </location>
</feature>
<dbReference type="RefSeq" id="WP_149306551.1">
    <property type="nucleotide sequence ID" value="NZ_SRSD01000003.1"/>
</dbReference>
<dbReference type="InterPro" id="IPR001179">
    <property type="entry name" value="PPIase_FKBP_dom"/>
</dbReference>
<dbReference type="Proteomes" id="UP000324298">
    <property type="component" value="Unassembled WGS sequence"/>
</dbReference>